<comment type="caution">
    <text evidence="3">The sequence shown here is derived from an EMBL/GenBank/DDBJ whole genome shotgun (WGS) entry which is preliminary data.</text>
</comment>
<gene>
    <name evidence="3" type="ORF">A2720_01115</name>
</gene>
<keyword evidence="1" id="KW-0175">Coiled coil</keyword>
<dbReference type="AlphaFoldDB" id="A0A1F5NU87"/>
<accession>A0A1F5NU87</accession>
<proteinExistence type="predicted"/>
<evidence type="ECO:0000313" key="3">
    <source>
        <dbReference type="EMBL" id="OGE81124.1"/>
    </source>
</evidence>
<dbReference type="EMBL" id="MFEL01000010">
    <property type="protein sequence ID" value="OGE81124.1"/>
    <property type="molecule type" value="Genomic_DNA"/>
</dbReference>
<dbReference type="PANTHER" id="PTHR21666">
    <property type="entry name" value="PEPTIDASE-RELATED"/>
    <property type="match status" value="1"/>
</dbReference>
<dbReference type="STRING" id="1817825.A2720_01115"/>
<dbReference type="Gene3D" id="6.10.250.3150">
    <property type="match status" value="1"/>
</dbReference>
<feature type="coiled-coil region" evidence="1">
    <location>
        <begin position="147"/>
        <end position="191"/>
    </location>
</feature>
<feature type="coiled-coil region" evidence="1">
    <location>
        <begin position="13"/>
        <end position="121"/>
    </location>
</feature>
<dbReference type="InterPro" id="IPR016047">
    <property type="entry name" value="M23ase_b-sheet_dom"/>
</dbReference>
<organism evidence="3 4">
    <name type="scientific">Candidatus Doudnabacteria bacterium RIFCSPHIGHO2_01_FULL_46_24</name>
    <dbReference type="NCBI Taxonomy" id="1817825"/>
    <lineage>
        <taxon>Bacteria</taxon>
        <taxon>Candidatus Doudnaibacteriota</taxon>
    </lineage>
</organism>
<dbReference type="Pfam" id="PF01551">
    <property type="entry name" value="Peptidase_M23"/>
    <property type="match status" value="1"/>
</dbReference>
<evidence type="ECO:0000259" key="2">
    <source>
        <dbReference type="Pfam" id="PF01551"/>
    </source>
</evidence>
<dbReference type="InterPro" id="IPR011055">
    <property type="entry name" value="Dup_hybrid_motif"/>
</dbReference>
<dbReference type="InterPro" id="IPR050570">
    <property type="entry name" value="Cell_wall_metabolism_enzyme"/>
</dbReference>
<dbReference type="CDD" id="cd12797">
    <property type="entry name" value="M23_peptidase"/>
    <property type="match status" value="1"/>
</dbReference>
<sequence length="411" mass="45778">MLAFGLYSNAPVAGQSVDELQKLKQEKQQKLNEINKKISGIQSEIKETKAKASSLGNEIKLVNLEIAETEAQIEANREKIDETNLEIAEVTDQIVKTQADIKKTKENLIQLIRQLNELDEMSPLEIALENDNLTEFIDQIQYTTTIQDQTNEALGEIKRLKQDLEQRQFDLKKQKAKLDDLLGQLEEAEAGLRGQRTAKQQILDQTRGQEKVYQRLLAEQKGLEEQISREIYDLEVELRSKLGNRRLPARKGLLAWPMDGVLTQGYGNTGFTALGYNFHNGIDIAGPAGTPIYAAADGVVIDAGTGAGAYGNWVTIKHTISSGGRALISLYAHMSSFKAKVGQTVKMGDLVGFEGNTGNTTRLLYGSHRGYHLHFTLFDEEGYGVADGQFTNVFGPYRVPYGYTYNPLEFL</sequence>
<dbReference type="GO" id="GO:0004222">
    <property type="term" value="F:metalloendopeptidase activity"/>
    <property type="evidence" value="ECO:0007669"/>
    <property type="project" value="TreeGrafter"/>
</dbReference>
<dbReference type="Proteomes" id="UP000178892">
    <property type="component" value="Unassembled WGS sequence"/>
</dbReference>
<feature type="domain" description="M23ase beta-sheet core" evidence="2">
    <location>
        <begin position="278"/>
        <end position="378"/>
    </location>
</feature>
<evidence type="ECO:0000256" key="1">
    <source>
        <dbReference type="SAM" id="Coils"/>
    </source>
</evidence>
<name>A0A1F5NU87_9BACT</name>
<dbReference type="SUPFAM" id="SSF51261">
    <property type="entry name" value="Duplicated hybrid motif"/>
    <property type="match status" value="1"/>
</dbReference>
<reference evidence="3 4" key="1">
    <citation type="journal article" date="2016" name="Nat. Commun.">
        <title>Thousands of microbial genomes shed light on interconnected biogeochemical processes in an aquifer system.</title>
        <authorList>
            <person name="Anantharaman K."/>
            <person name="Brown C.T."/>
            <person name="Hug L.A."/>
            <person name="Sharon I."/>
            <person name="Castelle C.J."/>
            <person name="Probst A.J."/>
            <person name="Thomas B.C."/>
            <person name="Singh A."/>
            <person name="Wilkins M.J."/>
            <person name="Karaoz U."/>
            <person name="Brodie E.L."/>
            <person name="Williams K.H."/>
            <person name="Hubbard S.S."/>
            <person name="Banfield J.F."/>
        </authorList>
    </citation>
    <scope>NUCLEOTIDE SEQUENCE [LARGE SCALE GENOMIC DNA]</scope>
</reference>
<dbReference type="PANTHER" id="PTHR21666:SF270">
    <property type="entry name" value="MUREIN HYDROLASE ACTIVATOR ENVC"/>
    <property type="match status" value="1"/>
</dbReference>
<evidence type="ECO:0000313" key="4">
    <source>
        <dbReference type="Proteomes" id="UP000178892"/>
    </source>
</evidence>
<protein>
    <recommendedName>
        <fullName evidence="2">M23ase beta-sheet core domain-containing protein</fullName>
    </recommendedName>
</protein>
<dbReference type="Gene3D" id="2.70.70.10">
    <property type="entry name" value="Glucose Permease (Domain IIA)"/>
    <property type="match status" value="1"/>
</dbReference>